<evidence type="ECO:0000313" key="5">
    <source>
        <dbReference type="EMBL" id="SFW44879.1"/>
    </source>
</evidence>
<dbReference type="PROSITE" id="PS51832">
    <property type="entry name" value="HD_GYP"/>
    <property type="match status" value="1"/>
</dbReference>
<dbReference type="InterPro" id="IPR013656">
    <property type="entry name" value="PAS_4"/>
</dbReference>
<dbReference type="AlphaFoldDB" id="A0AA94HSN3"/>
<gene>
    <name evidence="5" type="ORF">SAMN02910291_01331</name>
</gene>
<dbReference type="OMA" id="FCAMIRP"/>
<dbReference type="PROSITE" id="PS50113">
    <property type="entry name" value="PAC"/>
    <property type="match status" value="1"/>
</dbReference>
<sequence length="716" mass="79032">MALQDSSDIKSRNRAAARIMLAVFAVMAVLIVTGANWYLQNSRERMLREVGQNLHVQANNKVALLTVWSGGIIKQVEMFAEMDLLRLFAAEVNSSHLSPDVLLRESRKEVESVPVPDSFADPDHDGWRSSTQDPISAILPRLPMMLRQLKDFIEKNSFWGASLINTDLEVYLSPGEPPVLSEEQRMYVAEAIRTRQPVFLPVRRQHGELVMDMAFPIVAPLYVDATGDRVVSVLLATNNVLPVVKAITRHTGGKEFSSAILEHFNQRLQRIDPTVQEGFVNLPGWTLEGGRLPLAMRTEPGPGGNGEETTYTLAVPVPRLPWLVDQGVETVRIDASYHSLRKNVMLGAVLVLALTGIMLFALWWWLVGRRERAVADQLRRLYLMVNQQKQIMDGVNSALSAGVVLNDLNGIIFYANQSFAHMVGVDAGSLRGRSYTDLGPDIARSLVTHTLAVHQTGDLSSFTETLPVDGSQRYFFTSCTPFRDEAGRMSGVVSVYSDVTDLAVAQQRAQQMVNQTVNAFVRAVEAVDSYLRGHSSLMAQLAVTLAYGLEKTDAITLATLRTAANLSQIGMIQLPRELLTKSGVLTPEERSMLQRHVEYAVRALEGIDFGLPVLEAISQMYERQDGSGYPAGLSGDAICENARILAVANTFCALVRSRSYRQALGVEQALGILEEQPPKYDVHVVAALRKFLASEQGAAFLALLHDSRDDKSEHEG</sequence>
<feature type="transmembrane region" description="Helical" evidence="1">
    <location>
        <begin position="15"/>
        <end position="39"/>
    </location>
</feature>
<dbReference type="RefSeq" id="WP_012624273.1">
    <property type="nucleotide sequence ID" value="NZ_FPIW01000019.1"/>
</dbReference>
<dbReference type="Pfam" id="PF13487">
    <property type="entry name" value="HD_5"/>
    <property type="match status" value="1"/>
</dbReference>
<dbReference type="NCBIfam" id="TIGR00229">
    <property type="entry name" value="sensory_box"/>
    <property type="match status" value="1"/>
</dbReference>
<dbReference type="PROSITE" id="PS50112">
    <property type="entry name" value="PAS"/>
    <property type="match status" value="1"/>
</dbReference>
<dbReference type="Gene3D" id="1.10.3210.10">
    <property type="entry name" value="Hypothetical protein af1432"/>
    <property type="match status" value="1"/>
</dbReference>
<dbReference type="CDD" id="cd00077">
    <property type="entry name" value="HDc"/>
    <property type="match status" value="1"/>
</dbReference>
<evidence type="ECO:0000313" key="6">
    <source>
        <dbReference type="Proteomes" id="UP000182680"/>
    </source>
</evidence>
<dbReference type="PANTHER" id="PTHR43155:SF2">
    <property type="entry name" value="CYCLIC DI-GMP PHOSPHODIESTERASE PA4108"/>
    <property type="match status" value="1"/>
</dbReference>
<dbReference type="Proteomes" id="UP000182680">
    <property type="component" value="Unassembled WGS sequence"/>
</dbReference>
<name>A0AA94HSN3_DESDE</name>
<dbReference type="InterPro" id="IPR000014">
    <property type="entry name" value="PAS"/>
</dbReference>
<feature type="domain" description="HD-GYP" evidence="4">
    <location>
        <begin position="509"/>
        <end position="705"/>
    </location>
</feature>
<feature type="transmembrane region" description="Helical" evidence="1">
    <location>
        <begin position="344"/>
        <end position="366"/>
    </location>
</feature>
<dbReference type="CDD" id="cd00130">
    <property type="entry name" value="PAS"/>
    <property type="match status" value="1"/>
</dbReference>
<keyword evidence="1" id="KW-0812">Transmembrane</keyword>
<evidence type="ECO:0000259" key="2">
    <source>
        <dbReference type="PROSITE" id="PS50112"/>
    </source>
</evidence>
<feature type="domain" description="PAC" evidence="3">
    <location>
        <begin position="455"/>
        <end position="511"/>
    </location>
</feature>
<keyword evidence="1" id="KW-0472">Membrane</keyword>
<dbReference type="EMBL" id="FPIW01000019">
    <property type="protein sequence ID" value="SFW44879.1"/>
    <property type="molecule type" value="Genomic_DNA"/>
</dbReference>
<evidence type="ECO:0000256" key="1">
    <source>
        <dbReference type="SAM" id="Phobius"/>
    </source>
</evidence>
<accession>A0AA94HSN3</accession>
<evidence type="ECO:0000259" key="3">
    <source>
        <dbReference type="PROSITE" id="PS50113"/>
    </source>
</evidence>
<comment type="caution">
    <text evidence="5">The sequence shown here is derived from an EMBL/GenBank/DDBJ whole genome shotgun (WGS) entry which is preliminary data.</text>
</comment>
<dbReference type="SUPFAM" id="SSF109604">
    <property type="entry name" value="HD-domain/PDEase-like"/>
    <property type="match status" value="1"/>
</dbReference>
<dbReference type="PANTHER" id="PTHR43155">
    <property type="entry name" value="CYCLIC DI-GMP PHOSPHODIESTERASE PA4108-RELATED"/>
    <property type="match status" value="1"/>
</dbReference>
<organism evidence="5 6">
    <name type="scientific">Desulfovibrio desulfuricans</name>
    <dbReference type="NCBI Taxonomy" id="876"/>
    <lineage>
        <taxon>Bacteria</taxon>
        <taxon>Pseudomonadati</taxon>
        <taxon>Thermodesulfobacteriota</taxon>
        <taxon>Desulfovibrionia</taxon>
        <taxon>Desulfovibrionales</taxon>
        <taxon>Desulfovibrionaceae</taxon>
        <taxon>Desulfovibrio</taxon>
    </lineage>
</organism>
<feature type="domain" description="PAS" evidence="2">
    <location>
        <begin position="387"/>
        <end position="441"/>
    </location>
</feature>
<protein>
    <submittedName>
        <fullName evidence="5">PAS domain S-box-containing protein</fullName>
    </submittedName>
</protein>
<keyword evidence="1" id="KW-1133">Transmembrane helix</keyword>
<reference evidence="6" key="1">
    <citation type="submission" date="2016-11" db="EMBL/GenBank/DDBJ databases">
        <authorList>
            <person name="Jaros S."/>
            <person name="Januszkiewicz K."/>
            <person name="Wedrychowicz H."/>
        </authorList>
    </citation>
    <scope>NUCLEOTIDE SEQUENCE [LARGE SCALE GENOMIC DNA]</scope>
    <source>
        <strain evidence="6">DSM 7057</strain>
    </source>
</reference>
<proteinExistence type="predicted"/>
<dbReference type="InterPro" id="IPR037522">
    <property type="entry name" value="HD_GYP_dom"/>
</dbReference>
<dbReference type="SUPFAM" id="SSF55785">
    <property type="entry name" value="PYP-like sensor domain (PAS domain)"/>
    <property type="match status" value="1"/>
</dbReference>
<dbReference type="Pfam" id="PF08448">
    <property type="entry name" value="PAS_4"/>
    <property type="match status" value="1"/>
</dbReference>
<dbReference type="InterPro" id="IPR003607">
    <property type="entry name" value="HD/PDEase_dom"/>
</dbReference>
<dbReference type="InterPro" id="IPR035965">
    <property type="entry name" value="PAS-like_dom_sf"/>
</dbReference>
<dbReference type="InterPro" id="IPR000700">
    <property type="entry name" value="PAS-assoc_C"/>
</dbReference>
<evidence type="ECO:0000259" key="4">
    <source>
        <dbReference type="PROSITE" id="PS51832"/>
    </source>
</evidence>
<dbReference type="Gene3D" id="3.30.450.20">
    <property type="entry name" value="PAS domain"/>
    <property type="match status" value="1"/>
</dbReference>